<accession>A0A094J9P0</accession>
<dbReference type="EMBL" id="JPEO01000015">
    <property type="protein sequence ID" value="KFZ36640.1"/>
    <property type="molecule type" value="Genomic_DNA"/>
</dbReference>
<feature type="transmembrane region" description="Helical" evidence="1">
    <location>
        <begin position="37"/>
        <end position="59"/>
    </location>
</feature>
<dbReference type="RefSeq" id="WP_037444473.1">
    <property type="nucleotide sequence ID" value="NZ_JPEO01000015.1"/>
</dbReference>
<comment type="caution">
    <text evidence="2">The sequence shown here is derived from an EMBL/GenBank/DDBJ whole genome shotgun (WGS) entry which is preliminary data.</text>
</comment>
<keyword evidence="1" id="KW-1133">Transmembrane helix</keyword>
<proteinExistence type="predicted"/>
<gene>
    <name evidence="2" type="ORF">HR45_15195</name>
</gene>
<keyword evidence="1" id="KW-0812">Transmembrane</keyword>
<keyword evidence="1" id="KW-0472">Membrane</keyword>
<evidence type="ECO:0000313" key="3">
    <source>
        <dbReference type="Proteomes" id="UP000029264"/>
    </source>
</evidence>
<dbReference type="eggNOG" id="ENOG5032BFS">
    <property type="taxonomic scope" value="Bacteria"/>
</dbReference>
<evidence type="ECO:0000256" key="1">
    <source>
        <dbReference type="SAM" id="Phobius"/>
    </source>
</evidence>
<keyword evidence="3" id="KW-1185">Reference proteome</keyword>
<name>A0A094J9P0_9GAMM</name>
<feature type="transmembrane region" description="Helical" evidence="1">
    <location>
        <begin position="65"/>
        <end position="85"/>
    </location>
</feature>
<dbReference type="STRING" id="1515746.HR45_15195"/>
<sequence>MDTTLFYSFLILLMLVACGLIYLSCKQQGLLAEPIAVAPWRYLAYLLLISALAGWHVVLTPAAAFFWWLLLLGLMLAALPLLSLLKQEPLK</sequence>
<reference evidence="2 3" key="1">
    <citation type="submission" date="2014-06" db="EMBL/GenBank/DDBJ databases">
        <title>Shewanella sp. YQH10.</title>
        <authorList>
            <person name="Liu Y."/>
            <person name="Zeng R."/>
        </authorList>
    </citation>
    <scope>NUCLEOTIDE SEQUENCE [LARGE SCALE GENOMIC DNA]</scope>
    <source>
        <strain evidence="2 3">YQH10</strain>
    </source>
</reference>
<organism evidence="2 3">
    <name type="scientific">Shewanella mangrovi</name>
    <dbReference type="NCBI Taxonomy" id="1515746"/>
    <lineage>
        <taxon>Bacteria</taxon>
        <taxon>Pseudomonadati</taxon>
        <taxon>Pseudomonadota</taxon>
        <taxon>Gammaproteobacteria</taxon>
        <taxon>Alteromonadales</taxon>
        <taxon>Shewanellaceae</taxon>
        <taxon>Shewanella</taxon>
    </lineage>
</organism>
<dbReference type="Proteomes" id="UP000029264">
    <property type="component" value="Unassembled WGS sequence"/>
</dbReference>
<feature type="transmembrane region" description="Helical" evidence="1">
    <location>
        <begin position="6"/>
        <end position="25"/>
    </location>
</feature>
<evidence type="ECO:0000313" key="2">
    <source>
        <dbReference type="EMBL" id="KFZ36640.1"/>
    </source>
</evidence>
<dbReference type="AlphaFoldDB" id="A0A094J9P0"/>
<protein>
    <submittedName>
        <fullName evidence="2">Uncharacterized protein</fullName>
    </submittedName>
</protein>